<sequence length="82" mass="8873">MTARKVVETPERCAGAAAAGGEMGGPHCCPLYHEAVELIGRRWTGAIVEVLLQGGPMRFSEVAHAVPELSDRLLSERMKELE</sequence>
<protein>
    <submittedName>
        <fullName evidence="2">Transcriptional regulator, HxlR family</fullName>
    </submittedName>
</protein>
<dbReference type="InterPro" id="IPR036390">
    <property type="entry name" value="WH_DNA-bd_sf"/>
</dbReference>
<dbReference type="PROSITE" id="PS51118">
    <property type="entry name" value="HTH_HXLR"/>
    <property type="match status" value="1"/>
</dbReference>
<evidence type="ECO:0000313" key="2">
    <source>
        <dbReference type="EMBL" id="CAA9509772.1"/>
    </source>
</evidence>
<organism evidence="2">
    <name type="scientific">uncultured Solirubrobacteraceae bacterium</name>
    <dbReference type="NCBI Taxonomy" id="1162706"/>
    <lineage>
        <taxon>Bacteria</taxon>
        <taxon>Bacillati</taxon>
        <taxon>Actinomycetota</taxon>
        <taxon>Thermoleophilia</taxon>
        <taxon>Solirubrobacterales</taxon>
        <taxon>Solirubrobacteraceae</taxon>
        <taxon>environmental samples</taxon>
    </lineage>
</organism>
<dbReference type="AlphaFoldDB" id="A0A6J4SZN5"/>
<gene>
    <name evidence="2" type="ORF">AVDCRST_MAG13-2741</name>
</gene>
<name>A0A6J4SZN5_9ACTN</name>
<dbReference type="InterPro" id="IPR002577">
    <property type="entry name" value="HTH_HxlR"/>
</dbReference>
<reference evidence="2" key="1">
    <citation type="submission" date="2020-02" db="EMBL/GenBank/DDBJ databases">
        <authorList>
            <person name="Meier V. D."/>
        </authorList>
    </citation>
    <scope>NUCLEOTIDE SEQUENCE</scope>
    <source>
        <strain evidence="2">AVDCRST_MAG13</strain>
    </source>
</reference>
<accession>A0A6J4SZN5</accession>
<dbReference type="Gene3D" id="1.10.10.10">
    <property type="entry name" value="Winged helix-like DNA-binding domain superfamily/Winged helix DNA-binding domain"/>
    <property type="match status" value="1"/>
</dbReference>
<feature type="domain" description="HTH hxlR-type" evidence="1">
    <location>
        <begin position="29"/>
        <end position="82"/>
    </location>
</feature>
<feature type="non-terminal residue" evidence="2">
    <location>
        <position position="82"/>
    </location>
</feature>
<dbReference type="Pfam" id="PF01638">
    <property type="entry name" value="HxlR"/>
    <property type="match status" value="1"/>
</dbReference>
<evidence type="ECO:0000259" key="1">
    <source>
        <dbReference type="PROSITE" id="PS51118"/>
    </source>
</evidence>
<dbReference type="EMBL" id="CADCVO010000437">
    <property type="protein sequence ID" value="CAA9509772.1"/>
    <property type="molecule type" value="Genomic_DNA"/>
</dbReference>
<proteinExistence type="predicted"/>
<dbReference type="InterPro" id="IPR036388">
    <property type="entry name" value="WH-like_DNA-bd_sf"/>
</dbReference>
<dbReference type="SUPFAM" id="SSF46785">
    <property type="entry name" value="Winged helix' DNA-binding domain"/>
    <property type="match status" value="1"/>
</dbReference>